<keyword evidence="3" id="KW-1185">Reference proteome</keyword>
<dbReference type="SUPFAM" id="SSF81383">
    <property type="entry name" value="F-box domain"/>
    <property type="match status" value="1"/>
</dbReference>
<sequence>MLGRPPSPRPLVPSLSEEGETQAVLQINKETNSSGTKIRRSQKLSAFQSLPDELLRKILLYLPEAQDIYRTGLACRGCYHIIRSTGFTQAELRRPDRDGVLLVTSGPVVFIFMWLGRVVVSDYSAYKFKLPITNSCDGLVLELNRPKNRLSVANPTTGRTLRLPRLPTSMERGCYSIGCLWLDPTWAVLSVGVDMSWRNLSRKHLSLESVKMVSQQAPLVTVGFMHWAQDNTVVILDLETEIFTETRSPIAMMTRRIKGVTYLSTGNSLSLVVHCRNDSFCVWEMVNSGLTVEWIECRRGIALGGRIRTRKIREICGERGRFSLSPRGWLKYMEVLLITVSSKNNSAVIFYNLVSEEIGLIASTERKKGKFYSVETVLPHRNTLVQLQGH</sequence>
<dbReference type="CDD" id="cd09917">
    <property type="entry name" value="F-box_SF"/>
    <property type="match status" value="1"/>
</dbReference>
<dbReference type="InterPro" id="IPR050796">
    <property type="entry name" value="SCF_F-box_component"/>
</dbReference>
<dbReference type="OrthoDB" id="1271311at2759"/>
<organism evidence="2 3">
    <name type="scientific">Striga hermonthica</name>
    <name type="common">Purple witchweed</name>
    <name type="synonym">Buchnera hermonthica</name>
    <dbReference type="NCBI Taxonomy" id="68872"/>
    <lineage>
        <taxon>Eukaryota</taxon>
        <taxon>Viridiplantae</taxon>
        <taxon>Streptophyta</taxon>
        <taxon>Embryophyta</taxon>
        <taxon>Tracheophyta</taxon>
        <taxon>Spermatophyta</taxon>
        <taxon>Magnoliopsida</taxon>
        <taxon>eudicotyledons</taxon>
        <taxon>Gunneridae</taxon>
        <taxon>Pentapetalae</taxon>
        <taxon>asterids</taxon>
        <taxon>lamiids</taxon>
        <taxon>Lamiales</taxon>
        <taxon>Orobanchaceae</taxon>
        <taxon>Buchnereae</taxon>
        <taxon>Striga</taxon>
    </lineage>
</organism>
<dbReference type="PANTHER" id="PTHR31672:SF13">
    <property type="entry name" value="F-BOX PROTEIN CPR30-LIKE"/>
    <property type="match status" value="1"/>
</dbReference>
<evidence type="ECO:0000259" key="1">
    <source>
        <dbReference type="Pfam" id="PF12937"/>
    </source>
</evidence>
<gene>
    <name evidence="2" type="ORF">SHERM_11556</name>
</gene>
<dbReference type="InterPro" id="IPR036047">
    <property type="entry name" value="F-box-like_dom_sf"/>
</dbReference>
<feature type="domain" description="F-box" evidence="1">
    <location>
        <begin position="47"/>
        <end position="83"/>
    </location>
</feature>
<name>A0A9N7R3G2_STRHE</name>
<reference evidence="2" key="1">
    <citation type="submission" date="2019-12" db="EMBL/GenBank/DDBJ databases">
        <authorList>
            <person name="Scholes J."/>
        </authorList>
    </citation>
    <scope>NUCLEOTIDE SEQUENCE</scope>
</reference>
<proteinExistence type="predicted"/>
<dbReference type="Proteomes" id="UP001153555">
    <property type="component" value="Unassembled WGS sequence"/>
</dbReference>
<dbReference type="PANTHER" id="PTHR31672">
    <property type="entry name" value="BNACNNG10540D PROTEIN"/>
    <property type="match status" value="1"/>
</dbReference>
<comment type="caution">
    <text evidence="2">The sequence shown here is derived from an EMBL/GenBank/DDBJ whole genome shotgun (WGS) entry which is preliminary data.</text>
</comment>
<dbReference type="InterPro" id="IPR001810">
    <property type="entry name" value="F-box_dom"/>
</dbReference>
<evidence type="ECO:0000313" key="3">
    <source>
        <dbReference type="Proteomes" id="UP001153555"/>
    </source>
</evidence>
<dbReference type="EMBL" id="CACSLK010003813">
    <property type="protein sequence ID" value="CAA0809551.1"/>
    <property type="molecule type" value="Genomic_DNA"/>
</dbReference>
<accession>A0A9N7R3G2</accession>
<dbReference type="AlphaFoldDB" id="A0A9N7R3G2"/>
<protein>
    <recommendedName>
        <fullName evidence="1">F-box domain-containing protein</fullName>
    </recommendedName>
</protein>
<evidence type="ECO:0000313" key="2">
    <source>
        <dbReference type="EMBL" id="CAA0809551.1"/>
    </source>
</evidence>
<dbReference type="Pfam" id="PF12937">
    <property type="entry name" value="F-box-like"/>
    <property type="match status" value="1"/>
</dbReference>